<dbReference type="PROSITE" id="PS00061">
    <property type="entry name" value="ADH_SHORT"/>
    <property type="match status" value="1"/>
</dbReference>
<dbReference type="PANTHER" id="PTHR42760:SF133">
    <property type="entry name" value="3-OXOACYL-[ACYL-CARRIER-PROTEIN] REDUCTASE"/>
    <property type="match status" value="1"/>
</dbReference>
<organism evidence="5 6">
    <name type="scientific">Blattamonas nauphoetae</name>
    <dbReference type="NCBI Taxonomy" id="2049346"/>
    <lineage>
        <taxon>Eukaryota</taxon>
        <taxon>Metamonada</taxon>
        <taxon>Preaxostyla</taxon>
        <taxon>Oxymonadida</taxon>
        <taxon>Blattamonas</taxon>
    </lineage>
</organism>
<evidence type="ECO:0000256" key="2">
    <source>
        <dbReference type="ARBA" id="ARBA00023002"/>
    </source>
</evidence>
<proteinExistence type="inferred from homology"/>
<evidence type="ECO:0000313" key="4">
    <source>
        <dbReference type="EMBL" id="KAK2950644.1"/>
    </source>
</evidence>
<dbReference type="EMBL" id="JARBJD010000132">
    <property type="protein sequence ID" value="KAK2950644.1"/>
    <property type="molecule type" value="Genomic_DNA"/>
</dbReference>
<keyword evidence="6" id="KW-1185">Reference proteome</keyword>
<dbReference type="GO" id="GO:0016491">
    <property type="term" value="F:oxidoreductase activity"/>
    <property type="evidence" value="ECO:0007669"/>
    <property type="project" value="UniProtKB-KW"/>
</dbReference>
<evidence type="ECO:0000313" key="5">
    <source>
        <dbReference type="EMBL" id="KAK2950647.1"/>
    </source>
</evidence>
<evidence type="ECO:0000256" key="3">
    <source>
        <dbReference type="RuleBase" id="RU000363"/>
    </source>
</evidence>
<dbReference type="EC" id="1.1.1.-" evidence="5"/>
<dbReference type="Pfam" id="PF00106">
    <property type="entry name" value="adh_short"/>
    <property type="match status" value="1"/>
</dbReference>
<name>A0ABQ9XDU1_9EUKA</name>
<dbReference type="InterPro" id="IPR002347">
    <property type="entry name" value="SDR_fam"/>
</dbReference>
<accession>A0ABQ9XDU1</accession>
<dbReference type="InterPro" id="IPR036291">
    <property type="entry name" value="NAD(P)-bd_dom_sf"/>
</dbReference>
<reference evidence="5 6" key="1">
    <citation type="journal article" date="2022" name="bioRxiv">
        <title>Genomics of Preaxostyla Flagellates Illuminates Evolutionary Transitions and the Path Towards Mitochondrial Loss.</title>
        <authorList>
            <person name="Novak L.V.F."/>
            <person name="Treitli S.C."/>
            <person name="Pyrih J."/>
            <person name="Halakuc P."/>
            <person name="Pipaliya S.V."/>
            <person name="Vacek V."/>
            <person name="Brzon O."/>
            <person name="Soukal P."/>
            <person name="Eme L."/>
            <person name="Dacks J.B."/>
            <person name="Karnkowska A."/>
            <person name="Elias M."/>
            <person name="Hampl V."/>
        </authorList>
    </citation>
    <scope>NUCLEOTIDE SEQUENCE [LARGE SCALE GENOMIC DNA]</scope>
    <source>
        <strain evidence="5">NAU3</strain>
        <tissue evidence="5">Gut</tissue>
    </source>
</reference>
<dbReference type="InterPro" id="IPR020904">
    <property type="entry name" value="Sc_DH/Rdtase_CS"/>
</dbReference>
<keyword evidence="2 5" id="KW-0560">Oxidoreductase</keyword>
<dbReference type="PANTHER" id="PTHR42760">
    <property type="entry name" value="SHORT-CHAIN DEHYDROGENASES/REDUCTASES FAMILY MEMBER"/>
    <property type="match status" value="1"/>
</dbReference>
<evidence type="ECO:0000256" key="1">
    <source>
        <dbReference type="ARBA" id="ARBA00006484"/>
    </source>
</evidence>
<sequence length="261" mass="28274">MTHTPNQLFDIKGKVAIVTGASSGLGVQFTEYLAECGCKLAICARRVDRMEELAKKLTAKNVEVFVGKCDATKPDEVASFVQSVKAKYGRIDILVNNAGVLNMEKAESQSNEEWLRIIDCNVNGVYWFAREVGKIMIAQKSGKIINIGSIHSNTVISAKVHTLSSYVTSKGAVLMMTKALACEWAQYGIQVNAIGPAYFGSEMTEAALVQGSFQEFVANRCPTGRPGREGELNGALHYFASEASSYTTGQLLNVDGGWNTI</sequence>
<dbReference type="EMBL" id="JARBJD010000132">
    <property type="protein sequence ID" value="KAK2950647.1"/>
    <property type="molecule type" value="Genomic_DNA"/>
</dbReference>
<dbReference type="PRINTS" id="PR00081">
    <property type="entry name" value="GDHRDH"/>
</dbReference>
<comment type="similarity">
    <text evidence="1 3">Belongs to the short-chain dehydrogenases/reductases (SDR) family.</text>
</comment>
<dbReference type="PRINTS" id="PR00080">
    <property type="entry name" value="SDRFAMILY"/>
</dbReference>
<gene>
    <name evidence="4" type="ORF">BLNAU_14450</name>
    <name evidence="5" type="ORF">BLNAU_14453</name>
</gene>
<protein>
    <submittedName>
        <fullName evidence="5">Gluconate 5-dehydrogenase</fullName>
        <ecNumber evidence="5">1.1.1.-</ecNumber>
    </submittedName>
</protein>
<comment type="caution">
    <text evidence="5">The sequence shown here is derived from an EMBL/GenBank/DDBJ whole genome shotgun (WGS) entry which is preliminary data.</text>
</comment>
<dbReference type="SUPFAM" id="SSF51735">
    <property type="entry name" value="NAD(P)-binding Rossmann-fold domains"/>
    <property type="match status" value="1"/>
</dbReference>
<dbReference type="Gene3D" id="3.40.50.720">
    <property type="entry name" value="NAD(P)-binding Rossmann-like Domain"/>
    <property type="match status" value="1"/>
</dbReference>
<evidence type="ECO:0000313" key="6">
    <source>
        <dbReference type="Proteomes" id="UP001281761"/>
    </source>
</evidence>
<dbReference type="Proteomes" id="UP001281761">
    <property type="component" value="Unassembled WGS sequence"/>
</dbReference>